<sequence length="453" mass="50688">MTLSMSRHVAGALLCAVLPLASYAKVPADQAARLNGELTPFGAIRTGDPALGIPAWTGGLHVAPSGYGGPGSFEVDPYPDQQPLLVIDAHNLAQHAQHLSDGIKALFAAYPETFRVPVYPSERSFAAPEEVYANTAHNALTAELNEGGNGFAHAFGGIPFPIPQSGLEAIWNHITRWQGYYFQEASTSAQVRNNGSYSTLREENQLLSNYYAPGKSAETLDNILFRYINKILPPSRSAGEILLVHETLDQVAMPRLAWNYFPGQRRVRRAPTVAYDNPVDGYVSDDVDMFNGAPNRYEWQLLGRQALYVPYNNYRLGQPGTKLETILQPGHINPELTRWEMHRVWLVEATLKAGERHVYAKRRFYLDEDSWSILMAENYDSRGQLWRVNLAYSKQAYQVPTLTSEAVVYHDLISRDYSALGLRSQEKAPRLFHLAPPADSYWQPANLRRMGVN</sequence>
<keyword evidence="1" id="KW-0732">Signal</keyword>
<dbReference type="Pfam" id="PF07044">
    <property type="entry name" value="DUF1329"/>
    <property type="match status" value="1"/>
</dbReference>
<protein>
    <recommendedName>
        <fullName evidence="4">DUF1329 domain-containing protein</fullName>
    </recommendedName>
</protein>
<reference evidence="2 3" key="1">
    <citation type="submission" date="2021-12" db="EMBL/GenBank/DDBJ databases">
        <title>Characterization of novel class B3 metallo-beta-lactamase from novel Pseudomonas species.</title>
        <authorList>
            <person name="Yamada K."/>
            <person name="Aoki K."/>
            <person name="Ishii Y."/>
        </authorList>
    </citation>
    <scope>NUCLEOTIDE SEQUENCE [LARGE SCALE GENOMIC DNA]</scope>
    <source>
        <strain evidence="2 3">TUM20286</strain>
    </source>
</reference>
<evidence type="ECO:0008006" key="4">
    <source>
        <dbReference type="Google" id="ProtNLM"/>
    </source>
</evidence>
<evidence type="ECO:0000313" key="3">
    <source>
        <dbReference type="Proteomes" id="UP001054892"/>
    </source>
</evidence>
<gene>
    <name evidence="2" type="ORF">TUM20286_49910</name>
</gene>
<dbReference type="RefSeq" id="WP_236247274.1">
    <property type="nucleotide sequence ID" value="NZ_BQKM01000016.1"/>
</dbReference>
<comment type="caution">
    <text evidence="2">The sequence shown here is derived from an EMBL/GenBank/DDBJ whole genome shotgun (WGS) entry which is preliminary data.</text>
</comment>
<dbReference type="Gene3D" id="2.50.20.10">
    <property type="entry name" value="Lipoprotein localisation LolA/LolB/LppX"/>
    <property type="match status" value="1"/>
</dbReference>
<dbReference type="CDD" id="cd16329">
    <property type="entry name" value="LolA_like"/>
    <property type="match status" value="1"/>
</dbReference>
<feature type="chain" id="PRO_5045792800" description="DUF1329 domain-containing protein" evidence="1">
    <location>
        <begin position="25"/>
        <end position="453"/>
    </location>
</feature>
<name>A0ABQ4W6Y3_9PSED</name>
<dbReference type="InterPro" id="IPR010752">
    <property type="entry name" value="DUF1329"/>
</dbReference>
<organism evidence="2 3">
    <name type="scientific">Pseudomonas tohonis</name>
    <dbReference type="NCBI Taxonomy" id="2725477"/>
    <lineage>
        <taxon>Bacteria</taxon>
        <taxon>Pseudomonadati</taxon>
        <taxon>Pseudomonadota</taxon>
        <taxon>Gammaproteobacteria</taxon>
        <taxon>Pseudomonadales</taxon>
        <taxon>Pseudomonadaceae</taxon>
        <taxon>Pseudomonas</taxon>
    </lineage>
</organism>
<accession>A0ABQ4W6Y3</accession>
<evidence type="ECO:0000256" key="1">
    <source>
        <dbReference type="SAM" id="SignalP"/>
    </source>
</evidence>
<dbReference type="Proteomes" id="UP001054892">
    <property type="component" value="Unassembled WGS sequence"/>
</dbReference>
<evidence type="ECO:0000313" key="2">
    <source>
        <dbReference type="EMBL" id="GJN55239.1"/>
    </source>
</evidence>
<feature type="signal peptide" evidence="1">
    <location>
        <begin position="1"/>
        <end position="24"/>
    </location>
</feature>
<keyword evidence="3" id="KW-1185">Reference proteome</keyword>
<dbReference type="EMBL" id="BQKM01000016">
    <property type="protein sequence ID" value="GJN55239.1"/>
    <property type="molecule type" value="Genomic_DNA"/>
</dbReference>
<proteinExistence type="predicted"/>